<accession>A0AAE1KKC3</accession>
<evidence type="ECO:0000313" key="1">
    <source>
        <dbReference type="EMBL" id="KAK4276065.1"/>
    </source>
</evidence>
<comment type="caution">
    <text evidence="1">The sequence shown here is derived from an EMBL/GenBank/DDBJ whole genome shotgun (WGS) entry which is preliminary data.</text>
</comment>
<dbReference type="Proteomes" id="UP001293593">
    <property type="component" value="Unassembled WGS sequence"/>
</dbReference>
<dbReference type="PANTHER" id="PTHR47481:SF22">
    <property type="entry name" value="RETROTRANSPOSON GAG DOMAIN-CONTAINING PROTEIN"/>
    <property type="match status" value="1"/>
</dbReference>
<sequence>MAGKSTIDVSTISESLASATTLLKGSSNNNGINQVCSIKLDGTNFLIWQTHVLPIIKGHKLEGFTNGTKVCPPSFIKENDVMKPNPALEDWVAADQLLFGWLLNTMSLEVSSQMVVVSTSTGLWEAAKQIARA</sequence>
<protein>
    <recommendedName>
        <fullName evidence="3">Retrotransposon Copia-like N-terminal domain-containing protein</fullName>
    </recommendedName>
</protein>
<organism evidence="1 2">
    <name type="scientific">Acacia crassicarpa</name>
    <name type="common">northern wattle</name>
    <dbReference type="NCBI Taxonomy" id="499986"/>
    <lineage>
        <taxon>Eukaryota</taxon>
        <taxon>Viridiplantae</taxon>
        <taxon>Streptophyta</taxon>
        <taxon>Embryophyta</taxon>
        <taxon>Tracheophyta</taxon>
        <taxon>Spermatophyta</taxon>
        <taxon>Magnoliopsida</taxon>
        <taxon>eudicotyledons</taxon>
        <taxon>Gunneridae</taxon>
        <taxon>Pentapetalae</taxon>
        <taxon>rosids</taxon>
        <taxon>fabids</taxon>
        <taxon>Fabales</taxon>
        <taxon>Fabaceae</taxon>
        <taxon>Caesalpinioideae</taxon>
        <taxon>mimosoid clade</taxon>
        <taxon>Acacieae</taxon>
        <taxon>Acacia</taxon>
    </lineage>
</organism>
<evidence type="ECO:0008006" key="3">
    <source>
        <dbReference type="Google" id="ProtNLM"/>
    </source>
</evidence>
<dbReference type="PANTHER" id="PTHR47481">
    <property type="match status" value="1"/>
</dbReference>
<evidence type="ECO:0000313" key="2">
    <source>
        <dbReference type="Proteomes" id="UP001293593"/>
    </source>
</evidence>
<proteinExistence type="predicted"/>
<name>A0AAE1KKC3_9FABA</name>
<dbReference type="EMBL" id="JAWXYG010000004">
    <property type="protein sequence ID" value="KAK4276065.1"/>
    <property type="molecule type" value="Genomic_DNA"/>
</dbReference>
<dbReference type="AlphaFoldDB" id="A0AAE1KKC3"/>
<keyword evidence="2" id="KW-1185">Reference proteome</keyword>
<reference evidence="1" key="1">
    <citation type="submission" date="2023-10" db="EMBL/GenBank/DDBJ databases">
        <title>Chromosome-level genome of the transformable northern wattle, Acacia crassicarpa.</title>
        <authorList>
            <person name="Massaro I."/>
            <person name="Sinha N.R."/>
            <person name="Poethig S."/>
            <person name="Leichty A.R."/>
        </authorList>
    </citation>
    <scope>NUCLEOTIDE SEQUENCE</scope>
    <source>
        <strain evidence="1">Acra3RX</strain>
        <tissue evidence="1">Leaf</tissue>
    </source>
</reference>
<gene>
    <name evidence="1" type="ORF">QN277_019055</name>
</gene>